<protein>
    <submittedName>
        <fullName evidence="6">Serine/threonine-protein kinase HipA</fullName>
    </submittedName>
</protein>
<reference evidence="6 7" key="1">
    <citation type="submission" date="2017-09" db="EMBL/GenBank/DDBJ databases">
        <authorList>
            <person name="Ehlers B."/>
            <person name="Leendertz F.H."/>
        </authorList>
    </citation>
    <scope>NUCLEOTIDE SEQUENCE [LARGE SCALE GENOMIC DNA]</scope>
    <source>
        <strain evidence="6 7">CGMCC 1.10978</strain>
    </source>
</reference>
<accession>A0A286DF72</accession>
<keyword evidence="2" id="KW-0808">Transferase</keyword>
<comment type="similarity">
    <text evidence="1">Belongs to the HipA Ser/Thr kinase family.</text>
</comment>
<organism evidence="6 7">
    <name type="scientific">Pseudoxanthomonas wuyuanensis</name>
    <dbReference type="NCBI Taxonomy" id="1073196"/>
    <lineage>
        <taxon>Bacteria</taxon>
        <taxon>Pseudomonadati</taxon>
        <taxon>Pseudomonadota</taxon>
        <taxon>Gammaproteobacteria</taxon>
        <taxon>Lysobacterales</taxon>
        <taxon>Lysobacteraceae</taxon>
        <taxon>Pseudoxanthomonas</taxon>
    </lineage>
</organism>
<evidence type="ECO:0000259" key="5">
    <source>
        <dbReference type="Pfam" id="PF13657"/>
    </source>
</evidence>
<evidence type="ECO:0000313" key="7">
    <source>
        <dbReference type="Proteomes" id="UP000219374"/>
    </source>
</evidence>
<keyword evidence="7" id="KW-1185">Reference proteome</keyword>
<dbReference type="PANTHER" id="PTHR37419:SF8">
    <property type="entry name" value="TOXIN YJJJ"/>
    <property type="match status" value="1"/>
</dbReference>
<dbReference type="PANTHER" id="PTHR37419">
    <property type="entry name" value="SERINE/THREONINE-PROTEIN KINASE TOXIN HIPA"/>
    <property type="match status" value="1"/>
</dbReference>
<dbReference type="InterPro" id="IPR052028">
    <property type="entry name" value="HipA_Ser/Thr_kinase"/>
</dbReference>
<evidence type="ECO:0000259" key="4">
    <source>
        <dbReference type="Pfam" id="PF07804"/>
    </source>
</evidence>
<gene>
    <name evidence="6" type="ORF">SAMN06296416_11285</name>
</gene>
<evidence type="ECO:0000256" key="2">
    <source>
        <dbReference type="ARBA" id="ARBA00022679"/>
    </source>
</evidence>
<name>A0A286DF72_9GAMM</name>
<dbReference type="Gene3D" id="1.10.1070.20">
    <property type="match status" value="1"/>
</dbReference>
<keyword evidence="3 6" id="KW-0418">Kinase</keyword>
<dbReference type="Pfam" id="PF07804">
    <property type="entry name" value="HipA_C"/>
    <property type="match status" value="1"/>
</dbReference>
<evidence type="ECO:0000256" key="1">
    <source>
        <dbReference type="ARBA" id="ARBA00010164"/>
    </source>
</evidence>
<proteinExistence type="inferred from homology"/>
<feature type="domain" description="HipA N-terminal subdomain 1" evidence="5">
    <location>
        <begin position="17"/>
        <end position="99"/>
    </location>
</feature>
<dbReference type="Proteomes" id="UP000219374">
    <property type="component" value="Unassembled WGS sequence"/>
</dbReference>
<evidence type="ECO:0000313" key="6">
    <source>
        <dbReference type="EMBL" id="SOD57229.1"/>
    </source>
</evidence>
<dbReference type="GO" id="GO:0004674">
    <property type="term" value="F:protein serine/threonine kinase activity"/>
    <property type="evidence" value="ECO:0007669"/>
    <property type="project" value="TreeGrafter"/>
</dbReference>
<dbReference type="EMBL" id="OCND01000012">
    <property type="protein sequence ID" value="SOD57229.1"/>
    <property type="molecule type" value="Genomic_DNA"/>
</dbReference>
<dbReference type="Pfam" id="PF13657">
    <property type="entry name" value="Couple_hipA"/>
    <property type="match status" value="1"/>
</dbReference>
<feature type="domain" description="HipA-like C-terminal" evidence="4">
    <location>
        <begin position="184"/>
        <end position="393"/>
    </location>
</feature>
<evidence type="ECO:0000256" key="3">
    <source>
        <dbReference type="ARBA" id="ARBA00022777"/>
    </source>
</evidence>
<dbReference type="GO" id="GO:0005829">
    <property type="term" value="C:cytosol"/>
    <property type="evidence" value="ECO:0007669"/>
    <property type="project" value="TreeGrafter"/>
</dbReference>
<dbReference type="AlphaFoldDB" id="A0A286DF72"/>
<dbReference type="InterPro" id="IPR012893">
    <property type="entry name" value="HipA-like_C"/>
</dbReference>
<dbReference type="InterPro" id="IPR017508">
    <property type="entry name" value="HipA_N1"/>
</dbReference>
<sequence length="418" mass="46316">MNRVEVWMDDASLGGSALVGQLSKTASRTGDTISFEYDPHWLASAGPVAAFPLDHEFYFGTGPQYARAGANELSGAFQDCSPDRWGKRLMDRREAVEAREQERRVRSLRAWDYLVGVNDESRMGALRLVDPASGRYVDDRTLSAPPVTDLRQLEAIAAHVERADADLTDEMVRWIKQIVAPGASLGGARPKASFRDPAGQLWLAKFPSNDDRVNVGLWEFLAYQLSLDAGIDMPEARLMQFSDRGHTYAVQRFDRTSTSRRMFSSAMTQLDVSESEGHSYLDLVQVIETSGTSTQIASDLEQLFRRVLFNVLIGNRDDHLRNHGFLRAGDGWRLSPAFDVNPNPDKDHHVLAIDGSDPSPDSSLLLATADYYRLSRNTAAALAEHVRAAVRGWETRARALGAPAGEIALMRGVIDPDR</sequence>